<proteinExistence type="predicted"/>
<name>A0A365H5Q4_9ACTN</name>
<dbReference type="AlphaFoldDB" id="A0A365H5Q4"/>
<protein>
    <submittedName>
        <fullName evidence="1">Uncharacterized protein</fullName>
    </submittedName>
</protein>
<evidence type="ECO:0000313" key="1">
    <source>
        <dbReference type="EMBL" id="RAY14425.1"/>
    </source>
</evidence>
<accession>A0A365H5Q4</accession>
<sequence>MVDWDDDISGFYCDPTRYLEALPELRSELPEGAFAFASDPAHYAISGTRCVKNLEIGSLAFSGSGRTDLEIRFAPNEWTHDAGLEIRYDDVESVEMRSSWITTASPPGLGGVLLDEVRPHAHGCVHDIALTNGSITVVCADLKARWE</sequence>
<gene>
    <name evidence="1" type="ORF">DPM19_15825</name>
</gene>
<keyword evidence="2" id="KW-1185">Reference proteome</keyword>
<dbReference type="Proteomes" id="UP000251891">
    <property type="component" value="Unassembled WGS sequence"/>
</dbReference>
<dbReference type="EMBL" id="QLYX01000006">
    <property type="protein sequence ID" value="RAY14425.1"/>
    <property type="molecule type" value="Genomic_DNA"/>
</dbReference>
<evidence type="ECO:0000313" key="2">
    <source>
        <dbReference type="Proteomes" id="UP000251891"/>
    </source>
</evidence>
<organism evidence="1 2">
    <name type="scientific">Actinomadura craniellae</name>
    <dbReference type="NCBI Taxonomy" id="2231787"/>
    <lineage>
        <taxon>Bacteria</taxon>
        <taxon>Bacillati</taxon>
        <taxon>Actinomycetota</taxon>
        <taxon>Actinomycetes</taxon>
        <taxon>Streptosporangiales</taxon>
        <taxon>Thermomonosporaceae</taxon>
        <taxon>Actinomadura</taxon>
    </lineage>
</organism>
<comment type="caution">
    <text evidence="1">The sequence shown here is derived from an EMBL/GenBank/DDBJ whole genome shotgun (WGS) entry which is preliminary data.</text>
</comment>
<reference evidence="1 2" key="1">
    <citation type="submission" date="2018-06" db="EMBL/GenBank/DDBJ databases">
        <title>Actinomadura craniellae sp. nov. isolated from marine sponge Craniella sp.</title>
        <authorList>
            <person name="Li L."/>
            <person name="Xu Q.H."/>
            <person name="Lin H.W."/>
            <person name="Lu Y.H."/>
        </authorList>
    </citation>
    <scope>NUCLEOTIDE SEQUENCE [LARGE SCALE GENOMIC DNA]</scope>
    <source>
        <strain evidence="1 2">LHW63021</strain>
    </source>
</reference>